<sequence length="504" mass="57852">MWRRTYLALVLLRLYFAVSPSYLHPDEHFQGPEVIAGQIFHTPSKLTWEFTSATPIRSIFPLWLIYGWPLTILKWIWDGLGYGTVPPNIVYYGLRIIMFTMSFVLEDWALHELLPTPNHRRMSILLVASSYVTWTWQSHTFSNSIETLVVLWSLVFIHRIQEDRKSSQLLYSYLVGFLAVLGTFNRITFPAFLVIPLLQLFPHFRVKPWCLVVMVASGFLNLIFAIILDTEYYSSGNLTASTFLSKIVITPFNNLTYNLDPSNLAQHGLHPFYQHVLANLPQLLGPAFPLIFVKPRLSATFYSALSAVIILSCFKHQEARFLIPAVPLLLASIRIPQTYTRSFFVVWLIFNSLLGTLMGVFHQGGVVPAQLWIGNESTASQTFWWKTLSPPVYLLGRKGQHIKTHDLMGRPGANMTTFLNEHIPCDTTSKSFLVAPLSATYLDRYVEKKYLDRDALPFTLTPKWVYRNHLNLDDLDFGDDGVLPTLQRVVGRRGLSIWQIHRRC</sequence>
<comment type="caution">
    <text evidence="11">Lacks conserved residue(s) required for the propagation of feature annotation.</text>
</comment>
<evidence type="ECO:0000256" key="12">
    <source>
        <dbReference type="SAM" id="SignalP"/>
    </source>
</evidence>
<evidence type="ECO:0000256" key="2">
    <source>
        <dbReference type="ARBA" id="ARBA00004687"/>
    </source>
</evidence>
<accession>A0A4U7AU18</accession>
<feature type="chain" id="PRO_5020585558" description="Mannosyltransferase" evidence="12">
    <location>
        <begin position="24"/>
        <end position="504"/>
    </location>
</feature>
<organism evidence="13 14">
    <name type="scientific">Elsinoe australis</name>
    <dbReference type="NCBI Taxonomy" id="40998"/>
    <lineage>
        <taxon>Eukaryota</taxon>
        <taxon>Fungi</taxon>
        <taxon>Dikarya</taxon>
        <taxon>Ascomycota</taxon>
        <taxon>Pezizomycotina</taxon>
        <taxon>Dothideomycetes</taxon>
        <taxon>Dothideomycetidae</taxon>
        <taxon>Myriangiales</taxon>
        <taxon>Elsinoaceae</taxon>
        <taxon>Elsinoe</taxon>
    </lineage>
</organism>
<comment type="pathway">
    <text evidence="2">Glycolipid biosynthesis; glycosylphosphatidylinositol-anchor biosynthesis.</text>
</comment>
<evidence type="ECO:0000256" key="9">
    <source>
        <dbReference type="ARBA" id="ARBA00023136"/>
    </source>
</evidence>
<evidence type="ECO:0000256" key="8">
    <source>
        <dbReference type="ARBA" id="ARBA00022989"/>
    </source>
</evidence>
<keyword evidence="8 11" id="KW-1133">Transmembrane helix</keyword>
<evidence type="ECO:0000256" key="1">
    <source>
        <dbReference type="ARBA" id="ARBA00004477"/>
    </source>
</evidence>
<keyword evidence="12" id="KW-0732">Signal</keyword>
<dbReference type="EC" id="2.4.1.-" evidence="11"/>
<feature type="transmembrane region" description="Helical" evidence="11">
    <location>
        <begin position="170"/>
        <end position="197"/>
    </location>
</feature>
<comment type="similarity">
    <text evidence="10">Belongs to the glycosyltransferase 22 family. PIGZ subfamily.</text>
</comment>
<dbReference type="EMBL" id="PTQR01000080">
    <property type="protein sequence ID" value="TKX21559.1"/>
    <property type="molecule type" value="Genomic_DNA"/>
</dbReference>
<evidence type="ECO:0000256" key="3">
    <source>
        <dbReference type="ARBA" id="ARBA00022502"/>
    </source>
</evidence>
<feature type="transmembrane region" description="Helical" evidence="11">
    <location>
        <begin position="343"/>
        <end position="361"/>
    </location>
</feature>
<protein>
    <recommendedName>
        <fullName evidence="11">Mannosyltransferase</fullName>
        <ecNumber evidence="11">2.4.1.-</ecNumber>
    </recommendedName>
</protein>
<dbReference type="AlphaFoldDB" id="A0A4U7AU18"/>
<keyword evidence="3" id="KW-0337">GPI-anchor biosynthesis</keyword>
<evidence type="ECO:0000256" key="4">
    <source>
        <dbReference type="ARBA" id="ARBA00022676"/>
    </source>
</evidence>
<dbReference type="Proteomes" id="UP000308133">
    <property type="component" value="Unassembled WGS sequence"/>
</dbReference>
<evidence type="ECO:0000256" key="10">
    <source>
        <dbReference type="ARBA" id="ARBA00038466"/>
    </source>
</evidence>
<dbReference type="GO" id="GO:0006506">
    <property type="term" value="P:GPI anchor biosynthetic process"/>
    <property type="evidence" value="ECO:0007669"/>
    <property type="project" value="UniProtKB-KW"/>
</dbReference>
<dbReference type="Pfam" id="PF03901">
    <property type="entry name" value="Glyco_transf_22"/>
    <property type="match status" value="1"/>
</dbReference>
<dbReference type="PANTHER" id="PTHR22760">
    <property type="entry name" value="GLYCOSYLTRANSFERASE"/>
    <property type="match status" value="1"/>
</dbReference>
<keyword evidence="4 11" id="KW-0328">Glycosyltransferase</keyword>
<gene>
    <name evidence="13" type="ORF">C1H76_6055</name>
</gene>
<keyword evidence="9 11" id="KW-0472">Membrane</keyword>
<dbReference type="InterPro" id="IPR005599">
    <property type="entry name" value="GPI_mannosylTrfase"/>
</dbReference>
<comment type="caution">
    <text evidence="13">The sequence shown here is derived from an EMBL/GenBank/DDBJ whole genome shotgun (WGS) entry which is preliminary data.</text>
</comment>
<evidence type="ECO:0000256" key="5">
    <source>
        <dbReference type="ARBA" id="ARBA00022679"/>
    </source>
</evidence>
<keyword evidence="5 13" id="KW-0808">Transferase</keyword>
<feature type="transmembrane region" description="Helical" evidence="11">
    <location>
        <begin position="209"/>
        <end position="228"/>
    </location>
</feature>
<evidence type="ECO:0000256" key="11">
    <source>
        <dbReference type="RuleBase" id="RU363075"/>
    </source>
</evidence>
<keyword evidence="7 11" id="KW-0256">Endoplasmic reticulum</keyword>
<dbReference type="PANTHER" id="PTHR22760:SF3">
    <property type="entry name" value="GPI MANNOSYLTRANSFERASE 4"/>
    <property type="match status" value="1"/>
</dbReference>
<feature type="signal peptide" evidence="12">
    <location>
        <begin position="1"/>
        <end position="23"/>
    </location>
</feature>
<keyword evidence="6 11" id="KW-0812">Transmembrane</keyword>
<proteinExistence type="inferred from homology"/>
<evidence type="ECO:0000256" key="6">
    <source>
        <dbReference type="ARBA" id="ARBA00022692"/>
    </source>
</evidence>
<dbReference type="GO" id="GO:0000026">
    <property type="term" value="F:alpha-1,2-mannosyltransferase activity"/>
    <property type="evidence" value="ECO:0007669"/>
    <property type="project" value="TreeGrafter"/>
</dbReference>
<dbReference type="GO" id="GO:0005789">
    <property type="term" value="C:endoplasmic reticulum membrane"/>
    <property type="evidence" value="ECO:0007669"/>
    <property type="project" value="UniProtKB-SubCell"/>
</dbReference>
<evidence type="ECO:0000313" key="14">
    <source>
        <dbReference type="Proteomes" id="UP000308133"/>
    </source>
</evidence>
<reference evidence="13 14" key="1">
    <citation type="submission" date="2018-02" db="EMBL/GenBank/DDBJ databases">
        <title>Draft genome sequences of Elsinoe sp., causing black scab on jojoba.</title>
        <authorList>
            <person name="Stodart B."/>
            <person name="Jeffress S."/>
            <person name="Ash G."/>
            <person name="Arun Chinnappa K."/>
        </authorList>
    </citation>
    <scope>NUCLEOTIDE SEQUENCE [LARGE SCALE GENOMIC DNA]</scope>
    <source>
        <strain evidence="13 14">Hillstone_2</strain>
    </source>
</reference>
<evidence type="ECO:0000256" key="7">
    <source>
        <dbReference type="ARBA" id="ARBA00022824"/>
    </source>
</evidence>
<evidence type="ECO:0000313" key="13">
    <source>
        <dbReference type="EMBL" id="TKX21559.1"/>
    </source>
</evidence>
<name>A0A4U7AU18_9PEZI</name>
<comment type="subcellular location">
    <subcellularLocation>
        <location evidence="1 11">Endoplasmic reticulum membrane</location>
        <topology evidence="1 11">Multi-pass membrane protein</topology>
    </subcellularLocation>
</comment>